<dbReference type="Gene3D" id="3.20.20.370">
    <property type="entry name" value="Glycoside hydrolase/deacetylase"/>
    <property type="match status" value="1"/>
</dbReference>
<organism evidence="5 6">
    <name type="scientific">Clostridium neonatale</name>
    <dbReference type="NCBI Taxonomy" id="137838"/>
    <lineage>
        <taxon>Bacteria</taxon>
        <taxon>Bacillati</taxon>
        <taxon>Bacillota</taxon>
        <taxon>Clostridia</taxon>
        <taxon>Eubacteriales</taxon>
        <taxon>Clostridiaceae</taxon>
        <taxon>Clostridium</taxon>
    </lineage>
</organism>
<protein>
    <submittedName>
        <fullName evidence="5">Polysaccharide deacetylase</fullName>
    </submittedName>
</protein>
<dbReference type="InterPro" id="IPR011330">
    <property type="entry name" value="Glyco_hydro/deAcase_b/a-brl"/>
</dbReference>
<keyword evidence="1" id="KW-0479">Metal-binding</keyword>
<evidence type="ECO:0000313" key="6">
    <source>
        <dbReference type="Proteomes" id="UP000789738"/>
    </source>
</evidence>
<keyword evidence="2" id="KW-0732">Signal</keyword>
<evidence type="ECO:0000256" key="4">
    <source>
        <dbReference type="ARBA" id="ARBA00023277"/>
    </source>
</evidence>
<dbReference type="PROSITE" id="PS51677">
    <property type="entry name" value="NODB"/>
    <property type="match status" value="1"/>
</dbReference>
<dbReference type="GO" id="GO:0046872">
    <property type="term" value="F:metal ion binding"/>
    <property type="evidence" value="ECO:0007669"/>
    <property type="project" value="UniProtKB-KW"/>
</dbReference>
<dbReference type="RefSeq" id="WP_210888073.1">
    <property type="nucleotide sequence ID" value="NZ_CAKJVE010000004.1"/>
</dbReference>
<dbReference type="CDD" id="cd10967">
    <property type="entry name" value="CE4_GLA_like_6s"/>
    <property type="match status" value="1"/>
</dbReference>
<reference evidence="5" key="1">
    <citation type="submission" date="2021-10" db="EMBL/GenBank/DDBJ databases">
        <authorList>
            <person name="Mesa V."/>
        </authorList>
    </citation>
    <scope>NUCLEOTIDE SEQUENCE</scope>
    <source>
        <strain evidence="5">CC3_PB</strain>
    </source>
</reference>
<keyword evidence="4" id="KW-0119">Carbohydrate metabolism</keyword>
<keyword evidence="3" id="KW-0378">Hydrolase</keyword>
<evidence type="ECO:0000256" key="3">
    <source>
        <dbReference type="ARBA" id="ARBA00022801"/>
    </source>
</evidence>
<dbReference type="EMBL" id="CAKJVE010000004">
    <property type="protein sequence ID" value="CAG9706920.1"/>
    <property type="molecule type" value="Genomic_DNA"/>
</dbReference>
<dbReference type="Pfam" id="PF01522">
    <property type="entry name" value="Polysacc_deac_1"/>
    <property type="match status" value="1"/>
</dbReference>
<dbReference type="InterPro" id="IPR002509">
    <property type="entry name" value="NODB_dom"/>
</dbReference>
<dbReference type="AlphaFoldDB" id="A0AA86JM17"/>
<gene>
    <name evidence="5" type="ORF">CNEO_42754</name>
</gene>
<dbReference type="Proteomes" id="UP000789738">
    <property type="component" value="Unassembled WGS sequence"/>
</dbReference>
<dbReference type="SUPFAM" id="SSF88713">
    <property type="entry name" value="Glycoside hydrolase/deacetylase"/>
    <property type="match status" value="1"/>
</dbReference>
<dbReference type="GO" id="GO:0005975">
    <property type="term" value="P:carbohydrate metabolic process"/>
    <property type="evidence" value="ECO:0007669"/>
    <property type="project" value="InterPro"/>
</dbReference>
<dbReference type="PANTHER" id="PTHR46471">
    <property type="entry name" value="CHITIN DEACETYLASE"/>
    <property type="match status" value="1"/>
</dbReference>
<dbReference type="PANTHER" id="PTHR46471:SF2">
    <property type="entry name" value="CHITIN DEACETYLASE-RELATED"/>
    <property type="match status" value="1"/>
</dbReference>
<sequence>MNINFDLFPEGKTKALTMSYDDGQIYDRKLINIFNKYGIKGTFHLNSGILDKENFITKAEVADLYKGHEVSLHSKTHPFLDCIPVESIIEEIFEDRKCLESLVGYPIKGMSYPYGAFNELLMKTLESLGIQYSRNVISHHDFYIPENFLAWNATCHHDDNLMEIGQKFSEYEFKGKLKLMYVWGHSFEFERNNNWNLIENFCEYVSKNKEIWFATNIEIMRYIKALKKLELSAKRDIVYNPTATTVWISADDKVVKVKGGETIRL</sequence>
<dbReference type="GO" id="GO:0016810">
    <property type="term" value="F:hydrolase activity, acting on carbon-nitrogen (but not peptide) bonds"/>
    <property type="evidence" value="ECO:0007669"/>
    <property type="project" value="InterPro"/>
</dbReference>
<evidence type="ECO:0000256" key="2">
    <source>
        <dbReference type="ARBA" id="ARBA00022729"/>
    </source>
</evidence>
<accession>A0AA86JM17</accession>
<name>A0AA86JM17_9CLOT</name>
<evidence type="ECO:0000313" key="5">
    <source>
        <dbReference type="EMBL" id="CAG9706920.1"/>
    </source>
</evidence>
<proteinExistence type="predicted"/>
<comment type="caution">
    <text evidence="5">The sequence shown here is derived from an EMBL/GenBank/DDBJ whole genome shotgun (WGS) entry which is preliminary data.</text>
</comment>
<evidence type="ECO:0000256" key="1">
    <source>
        <dbReference type="ARBA" id="ARBA00022723"/>
    </source>
</evidence>